<sequence length="386" mass="43387">MKLSKRLQSLPPYLFADLDQMVQQEIKKGKEIIKLGIGDPDLATPTGIIDKAKKEMYRSQNHGYSIYDGIHDLKEAIQEYYYYRFGVELDKDKEILVLIGSKEGIANLSQSIINPGDVNFVPDPSYPVYRNGTILAGGKPYEMPLLEENNFLPKLEDLPLRELEKGKIMFLNYPNNPTGATANKDYFRKAIHFCKKHGLLLCNDAAYIDISFDGYTPPSVLEVPGSKDVALEFNSLSKPFNMTGWRVAFAVGNRDAISALARYKTNIDSGVFTPIQLAACEALYNRKKYLQPTLDVYKSRRDVVVNSLKNMNIEVLEPKATFYVWAKVPNNKSSLEFTKHLLTQSGVVVTPGVGFGVNGEGYFRIALTVPEERLKVAMSKIEDSME</sequence>
<dbReference type="Proteomes" id="UP000214588">
    <property type="component" value="Unassembled WGS sequence"/>
</dbReference>
<dbReference type="InterPro" id="IPR015422">
    <property type="entry name" value="PyrdxlP-dep_Trfase_small"/>
</dbReference>
<dbReference type="PANTHER" id="PTHR42832">
    <property type="entry name" value="AMINO ACID AMINOTRANSFERASE"/>
    <property type="match status" value="1"/>
</dbReference>
<dbReference type="PROSITE" id="PS00105">
    <property type="entry name" value="AA_TRANSFER_CLASS_1"/>
    <property type="match status" value="1"/>
</dbReference>
<dbReference type="PANTHER" id="PTHR42832:SF3">
    <property type="entry name" value="L-GLUTAMINE--4-(METHYLSULFANYL)-2-OXOBUTANOATE AMINOTRANSFERASE"/>
    <property type="match status" value="1"/>
</dbReference>
<evidence type="ECO:0000313" key="6">
    <source>
        <dbReference type="EMBL" id="OWZ83597.1"/>
    </source>
</evidence>
<keyword evidence="7" id="KW-1185">Reference proteome</keyword>
<dbReference type="GO" id="GO:0008483">
    <property type="term" value="F:transaminase activity"/>
    <property type="evidence" value="ECO:0007669"/>
    <property type="project" value="UniProtKB-KW"/>
</dbReference>
<dbReference type="InterPro" id="IPR015424">
    <property type="entry name" value="PyrdxlP-dep_Trfase"/>
</dbReference>
<comment type="caution">
    <text evidence="6">The sequence shown here is derived from an EMBL/GenBank/DDBJ whole genome shotgun (WGS) entry which is preliminary data.</text>
</comment>
<proteinExistence type="inferred from homology"/>
<dbReference type="Gene3D" id="3.90.1150.10">
    <property type="entry name" value="Aspartate Aminotransferase, domain 1"/>
    <property type="match status" value="1"/>
</dbReference>
<evidence type="ECO:0000259" key="5">
    <source>
        <dbReference type="Pfam" id="PF00155"/>
    </source>
</evidence>
<name>A0A226BZS1_9FIRM</name>
<comment type="similarity">
    <text evidence="4">Belongs to the class-I pyridoxal-phosphate-dependent aminotransferase family.</text>
</comment>
<dbReference type="InterPro" id="IPR050881">
    <property type="entry name" value="LL-DAP_aminotransferase"/>
</dbReference>
<evidence type="ECO:0000256" key="2">
    <source>
        <dbReference type="ARBA" id="ARBA00022576"/>
    </source>
</evidence>
<dbReference type="InterPro" id="IPR015421">
    <property type="entry name" value="PyrdxlP-dep_Trfase_major"/>
</dbReference>
<dbReference type="Pfam" id="PF00155">
    <property type="entry name" value="Aminotran_1_2"/>
    <property type="match status" value="1"/>
</dbReference>
<evidence type="ECO:0000256" key="3">
    <source>
        <dbReference type="ARBA" id="ARBA00022679"/>
    </source>
</evidence>
<comment type="cofactor">
    <cofactor evidence="1 4">
        <name>pyridoxal 5'-phosphate</name>
        <dbReference type="ChEBI" id="CHEBI:597326"/>
    </cofactor>
</comment>
<dbReference type="GO" id="GO:0030170">
    <property type="term" value="F:pyridoxal phosphate binding"/>
    <property type="evidence" value="ECO:0007669"/>
    <property type="project" value="InterPro"/>
</dbReference>
<reference evidence="6 7" key="1">
    <citation type="submission" date="2017-06" db="EMBL/GenBank/DDBJ databases">
        <title>Draft Genome Sequence of Natranaerobius trueperi halophilic, alkalithermophilic bacteria from soda lakes.</title>
        <authorList>
            <person name="Zhao B."/>
        </authorList>
    </citation>
    <scope>NUCLEOTIDE SEQUENCE [LARGE SCALE GENOMIC DNA]</scope>
    <source>
        <strain evidence="6 7">DSM 18760</strain>
    </source>
</reference>
<evidence type="ECO:0000256" key="1">
    <source>
        <dbReference type="ARBA" id="ARBA00001933"/>
    </source>
</evidence>
<dbReference type="OrthoDB" id="9803354at2"/>
<dbReference type="NCBIfam" id="NF006756">
    <property type="entry name" value="PRK09276.1"/>
    <property type="match status" value="1"/>
</dbReference>
<evidence type="ECO:0000256" key="4">
    <source>
        <dbReference type="RuleBase" id="RU000481"/>
    </source>
</evidence>
<dbReference type="RefSeq" id="WP_089023718.1">
    <property type="nucleotide sequence ID" value="NZ_NIQC01000015.1"/>
</dbReference>
<dbReference type="CDD" id="cd00609">
    <property type="entry name" value="AAT_like"/>
    <property type="match status" value="1"/>
</dbReference>
<dbReference type="SUPFAM" id="SSF53383">
    <property type="entry name" value="PLP-dependent transferases"/>
    <property type="match status" value="1"/>
</dbReference>
<accession>A0A226BZS1</accession>
<dbReference type="AlphaFoldDB" id="A0A226BZS1"/>
<dbReference type="InterPro" id="IPR004839">
    <property type="entry name" value="Aminotransferase_I/II_large"/>
</dbReference>
<organism evidence="6 7">
    <name type="scientific">Natranaerobius trueperi</name>
    <dbReference type="NCBI Taxonomy" id="759412"/>
    <lineage>
        <taxon>Bacteria</taxon>
        <taxon>Bacillati</taxon>
        <taxon>Bacillota</taxon>
        <taxon>Clostridia</taxon>
        <taxon>Natranaerobiales</taxon>
        <taxon>Natranaerobiaceae</taxon>
        <taxon>Natranaerobius</taxon>
    </lineage>
</organism>
<keyword evidence="3 4" id="KW-0808">Transferase</keyword>
<dbReference type="InterPro" id="IPR004838">
    <property type="entry name" value="NHTrfase_class1_PyrdxlP-BS"/>
</dbReference>
<keyword evidence="2 4" id="KW-0032">Aminotransferase</keyword>
<gene>
    <name evidence="6" type="ORF">CDO51_07760</name>
</gene>
<dbReference type="EC" id="2.6.1.-" evidence="4"/>
<dbReference type="Gene3D" id="3.40.640.10">
    <property type="entry name" value="Type I PLP-dependent aspartate aminotransferase-like (Major domain)"/>
    <property type="match status" value="1"/>
</dbReference>
<evidence type="ECO:0000313" key="7">
    <source>
        <dbReference type="Proteomes" id="UP000214588"/>
    </source>
</evidence>
<protein>
    <recommendedName>
        <fullName evidence="4">Aminotransferase</fullName>
        <ecNumber evidence="4">2.6.1.-</ecNumber>
    </recommendedName>
</protein>
<dbReference type="EMBL" id="NIQC01000015">
    <property type="protein sequence ID" value="OWZ83597.1"/>
    <property type="molecule type" value="Genomic_DNA"/>
</dbReference>
<feature type="domain" description="Aminotransferase class I/classII large" evidence="5">
    <location>
        <begin position="31"/>
        <end position="381"/>
    </location>
</feature>